<keyword evidence="1" id="KW-0614">Plasmid</keyword>
<reference evidence="1" key="5">
    <citation type="journal article" date="2004" name="Plasmid">
        <title>The SHV-5 extended-spectrum beta-lactamase gene of pACM1 is located on the remnant of a compound transposon.</title>
        <authorList>
            <person name="Preston K.E."/>
            <person name="Venezia R.A."/>
            <person name="Stellrecht K.A."/>
        </authorList>
    </citation>
    <scope>NUCLEOTIDE SEQUENCE</scope>
    <source>
        <strain evidence="1">ATCC 51983</strain>
        <plasmid evidence="1">pACM1</plasmid>
    </source>
</reference>
<accession>A0A088FS23</accession>
<dbReference type="NCBIfam" id="NF040975">
    <property type="entry name" value="leader_RepB_LM"/>
    <property type="match status" value="1"/>
</dbReference>
<name>A0A088FS23_KLEOX</name>
<reference evidence="1" key="2">
    <citation type="journal article" date="1999" name="Plasmid">
        <title>The cassettes and 3' conserved segment of an integron from Klebsiella oxytoca plasmid pACM1.</title>
        <authorList>
            <person name="Preston K.E."/>
            <person name="Radomski C.C."/>
            <person name="Venezia R.A."/>
        </authorList>
    </citation>
    <scope>NUCLEOTIDE SEQUENCE</scope>
    <source>
        <strain evidence="1">ATCC 51983</strain>
        <plasmid evidence="1">pACM1</plasmid>
    </source>
</reference>
<reference evidence="1" key="1">
    <citation type="journal article" date="1997" name="Plasmid">
        <title>The resistance and integrase genes of pACM1, a conjugative multiple-resistance plasmid, from Klebsiella oxytoca.</title>
        <authorList>
            <person name="Preston K.E."/>
            <person name="Kacica M.A."/>
            <person name="Limberger R.J."/>
            <person name="Archinal W.A."/>
            <person name="Venezia R.A."/>
        </authorList>
    </citation>
    <scope>NUCLEOTIDE SEQUENCE</scope>
    <source>
        <strain evidence="1">ATCC 51983</strain>
        <plasmid evidence="1">pACM1</plasmid>
    </source>
</reference>
<dbReference type="AlphaFoldDB" id="A0A088FS23"/>
<reference evidence="1" key="6">
    <citation type="journal article" date="2014" name="Plasmid">
        <title>The complete nucleotide sequence of the multi-drug resistance-encoding IncL/M plasmid pACM1.</title>
        <authorList>
            <person name="Preston K.E."/>
            <person name="Hitchcock S.A."/>
            <person name="Aziz A.Y."/>
            <person name="Tine J.A."/>
        </authorList>
    </citation>
    <scope>NUCLEOTIDE SEQUENCE</scope>
    <source>
        <strain evidence="1">ATCC 51983</strain>
        <plasmid evidence="1">pACM1</plasmid>
    </source>
</reference>
<dbReference type="EMBL" id="KJ541681">
    <property type="protein sequence ID" value="AIM47869.1"/>
    <property type="molecule type" value="Genomic_DNA"/>
</dbReference>
<reference evidence="1" key="4">
    <citation type="journal article" date="2002" name="Plasmid">
        <title>Chromosomal sequences from Klebsiella pneumoniae flank the SHV-5 extended-spectrum beta-lactamase gene in pACM1.</title>
        <authorList>
            <person name="Preston K.E."/>
            <person name="Venezia R.A."/>
        </authorList>
    </citation>
    <scope>NUCLEOTIDE SEQUENCE</scope>
    <source>
        <strain evidence="1">ATCC 51983</strain>
        <plasmid evidence="1">pACM1</plasmid>
    </source>
</reference>
<organism evidence="1">
    <name type="scientific">Klebsiella oxytoca</name>
    <dbReference type="NCBI Taxonomy" id="571"/>
    <lineage>
        <taxon>Bacteria</taxon>
        <taxon>Pseudomonadati</taxon>
        <taxon>Pseudomonadota</taxon>
        <taxon>Gammaproteobacteria</taxon>
        <taxon>Enterobacterales</taxon>
        <taxon>Enterobacteriaceae</taxon>
        <taxon>Klebsiella/Raoultella group</taxon>
        <taxon>Klebsiella</taxon>
    </lineage>
</organism>
<dbReference type="RefSeq" id="WP_031942489.1">
    <property type="nucleotide sequence ID" value="NC_024997.1"/>
</dbReference>
<reference evidence="1" key="3">
    <citation type="journal article" date="2000" name="Plasmid">
        <title>Nucleotide sequence of a 7-kb fragment of pACM1 encoding an IncM DNA primase and other putative proteins associated with conjugation.</title>
        <authorList>
            <person name="Preston K.E."/>
            <person name="Radomski C.C."/>
            <person name="Venezia R.A."/>
        </authorList>
    </citation>
    <scope>NUCLEOTIDE SEQUENCE</scope>
    <source>
        <strain evidence="1">ATCC 51983</strain>
        <plasmid evidence="1">pACM1</plasmid>
    </source>
</reference>
<proteinExistence type="predicted"/>
<gene>
    <name evidence="1" type="primary">repB</name>
</gene>
<evidence type="ECO:0000313" key="1">
    <source>
        <dbReference type="EMBL" id="AIM47869.1"/>
    </source>
</evidence>
<protein>
    <submittedName>
        <fullName evidence="1">Replication protein B</fullName>
    </submittedName>
</protein>
<geneLocation type="plasmid" evidence="1">
    <name>pACM1</name>
</geneLocation>
<sequence>MRTLLQYSPANMCRGW</sequence>